<evidence type="ECO:0000313" key="1">
    <source>
        <dbReference type="EMBL" id="PRX40034.1"/>
    </source>
</evidence>
<accession>A0A2T0LDB4</accession>
<gene>
    <name evidence="1" type="ORF">CLV97_11717</name>
</gene>
<sequence>MRERKMVPSQDSSQAEIWEHYGEDSGYSPYGYDGAMGYPGYDPRVSVFPFFPIIPIPIYPPIFFPPPFFPRRRRFYW</sequence>
<dbReference type="Proteomes" id="UP000237797">
    <property type="component" value="Unassembled WGS sequence"/>
</dbReference>
<proteinExistence type="predicted"/>
<comment type="caution">
    <text evidence="1">The sequence shown here is derived from an EMBL/GenBank/DDBJ whole genome shotgun (WGS) entry which is preliminary data.</text>
</comment>
<reference evidence="1 2" key="1">
    <citation type="submission" date="2018-03" db="EMBL/GenBank/DDBJ databases">
        <title>Genomic Encyclopedia of Archaeal and Bacterial Type Strains, Phase II (KMG-II): from individual species to whole genera.</title>
        <authorList>
            <person name="Goeker M."/>
        </authorList>
    </citation>
    <scope>NUCLEOTIDE SEQUENCE [LARGE SCALE GENOMIC DNA]</scope>
    <source>
        <strain evidence="1 2">DSM 44946</strain>
    </source>
</reference>
<dbReference type="EMBL" id="PVNE01000017">
    <property type="protein sequence ID" value="PRX40034.1"/>
    <property type="molecule type" value="Genomic_DNA"/>
</dbReference>
<name>A0A2T0LDB4_9BACL</name>
<organism evidence="1 2">
    <name type="scientific">Planifilum fimeticola</name>
    <dbReference type="NCBI Taxonomy" id="201975"/>
    <lineage>
        <taxon>Bacteria</taxon>
        <taxon>Bacillati</taxon>
        <taxon>Bacillota</taxon>
        <taxon>Bacilli</taxon>
        <taxon>Bacillales</taxon>
        <taxon>Thermoactinomycetaceae</taxon>
        <taxon>Planifilum</taxon>
    </lineage>
</organism>
<evidence type="ECO:0000313" key="2">
    <source>
        <dbReference type="Proteomes" id="UP000237797"/>
    </source>
</evidence>
<dbReference type="AlphaFoldDB" id="A0A2T0LDB4"/>
<protein>
    <submittedName>
        <fullName evidence="1">Uncharacterized protein</fullName>
    </submittedName>
</protein>
<keyword evidence="2" id="KW-1185">Reference proteome</keyword>
<dbReference type="OrthoDB" id="9973481at2"/>
<dbReference type="RefSeq" id="WP_106345571.1">
    <property type="nucleotide sequence ID" value="NZ_PVNE01000017.1"/>
</dbReference>